<dbReference type="GO" id="GO:0006891">
    <property type="term" value="P:intra-Golgi vesicle-mediated transport"/>
    <property type="evidence" value="ECO:0007669"/>
    <property type="project" value="TreeGrafter"/>
</dbReference>
<dbReference type="Gene3D" id="1.25.10.10">
    <property type="entry name" value="Leucine-rich Repeat Variant"/>
    <property type="match status" value="1"/>
</dbReference>
<dbReference type="InterPro" id="IPR011989">
    <property type="entry name" value="ARM-like"/>
</dbReference>
<dbReference type="AlphaFoldDB" id="A0A445AJ27"/>
<comment type="caution">
    <text evidence="3">The sequence shown here is derived from an EMBL/GenBank/DDBJ whole genome shotgun (WGS) entry which is preliminary data.</text>
</comment>
<protein>
    <recommendedName>
        <fullName evidence="2">Clathrin/coatomer adaptor adaptin-like N-terminal domain-containing protein</fullName>
    </recommendedName>
</protein>
<dbReference type="GO" id="GO:0005783">
    <property type="term" value="C:endoplasmic reticulum"/>
    <property type="evidence" value="ECO:0007669"/>
    <property type="project" value="TreeGrafter"/>
</dbReference>
<dbReference type="InterPro" id="IPR016024">
    <property type="entry name" value="ARM-type_fold"/>
</dbReference>
<dbReference type="SUPFAM" id="SSF48371">
    <property type="entry name" value="ARM repeat"/>
    <property type="match status" value="1"/>
</dbReference>
<reference evidence="3 4" key="1">
    <citation type="submission" date="2019-01" db="EMBL/GenBank/DDBJ databases">
        <title>Sequencing of cultivated peanut Arachis hypogaea provides insights into genome evolution and oil improvement.</title>
        <authorList>
            <person name="Chen X."/>
        </authorList>
    </citation>
    <scope>NUCLEOTIDE SEQUENCE [LARGE SCALE GENOMIC DNA]</scope>
    <source>
        <strain evidence="4">cv. Fuhuasheng</strain>
        <tissue evidence="3">Leaves</tissue>
    </source>
</reference>
<feature type="compositionally biased region" description="Basic and acidic residues" evidence="1">
    <location>
        <begin position="1"/>
        <end position="13"/>
    </location>
</feature>
<sequence>MRRHAEAERRTDPHPSPVASPHPSSLIQCRVAEPEPTSHHHAVKVPHLLVDTSPPPRRGHAESQSPPPRSEGSPPLFYHRRSLHSSLFCFTAFASPPLFVAIVLHCRSASILPCSPRTNSSEDCSLFVDCGMKICPRIHVIIITRVAMTHPMAITNCNIDMESLISDQNRSIATLAITTLLKTGNESSVEGLMKHITNFMSDIADEFKIVVVEAIRSLCLKYILVKDLNV</sequence>
<dbReference type="InterPro" id="IPR002553">
    <property type="entry name" value="Clathrin/coatomer_adapt-like_N"/>
</dbReference>
<evidence type="ECO:0000256" key="1">
    <source>
        <dbReference type="SAM" id="MobiDB-lite"/>
    </source>
</evidence>
<feature type="region of interest" description="Disordered" evidence="1">
    <location>
        <begin position="1"/>
        <end position="76"/>
    </location>
</feature>
<dbReference type="Proteomes" id="UP000289738">
    <property type="component" value="Chromosome B02"/>
</dbReference>
<name>A0A445AJ27_ARAHY</name>
<evidence type="ECO:0000313" key="3">
    <source>
        <dbReference type="EMBL" id="RYR26422.1"/>
    </source>
</evidence>
<dbReference type="GO" id="GO:0006886">
    <property type="term" value="P:intracellular protein transport"/>
    <property type="evidence" value="ECO:0007669"/>
    <property type="project" value="InterPro"/>
</dbReference>
<dbReference type="GO" id="GO:0009306">
    <property type="term" value="P:protein secretion"/>
    <property type="evidence" value="ECO:0007669"/>
    <property type="project" value="TreeGrafter"/>
</dbReference>
<dbReference type="Pfam" id="PF01602">
    <property type="entry name" value="Adaptin_N"/>
    <property type="match status" value="1"/>
</dbReference>
<evidence type="ECO:0000313" key="4">
    <source>
        <dbReference type="Proteomes" id="UP000289738"/>
    </source>
</evidence>
<dbReference type="InterPro" id="IPR017106">
    <property type="entry name" value="Coatomer_gsu"/>
</dbReference>
<feature type="domain" description="Clathrin/coatomer adaptor adaptin-like N-terminal" evidence="2">
    <location>
        <begin position="142"/>
        <end position="224"/>
    </location>
</feature>
<dbReference type="PANTHER" id="PTHR10261:SF0">
    <property type="entry name" value="COATOMER SUBUNIT GAMMA-2"/>
    <property type="match status" value="1"/>
</dbReference>
<dbReference type="PANTHER" id="PTHR10261">
    <property type="entry name" value="COATOMER SUBUNIT GAMMA"/>
    <property type="match status" value="1"/>
</dbReference>
<evidence type="ECO:0000259" key="2">
    <source>
        <dbReference type="Pfam" id="PF01602"/>
    </source>
</evidence>
<dbReference type="GO" id="GO:0030126">
    <property type="term" value="C:COPI vesicle coat"/>
    <property type="evidence" value="ECO:0007669"/>
    <property type="project" value="TreeGrafter"/>
</dbReference>
<dbReference type="EMBL" id="SDMP01000012">
    <property type="protein sequence ID" value="RYR26422.1"/>
    <property type="molecule type" value="Genomic_DNA"/>
</dbReference>
<proteinExistence type="predicted"/>
<gene>
    <name evidence="3" type="ORF">Ahy_B02g060647</name>
</gene>
<dbReference type="GO" id="GO:0005793">
    <property type="term" value="C:endoplasmic reticulum-Golgi intermediate compartment"/>
    <property type="evidence" value="ECO:0007669"/>
    <property type="project" value="TreeGrafter"/>
</dbReference>
<organism evidence="3 4">
    <name type="scientific">Arachis hypogaea</name>
    <name type="common">Peanut</name>
    <dbReference type="NCBI Taxonomy" id="3818"/>
    <lineage>
        <taxon>Eukaryota</taxon>
        <taxon>Viridiplantae</taxon>
        <taxon>Streptophyta</taxon>
        <taxon>Embryophyta</taxon>
        <taxon>Tracheophyta</taxon>
        <taxon>Spermatophyta</taxon>
        <taxon>Magnoliopsida</taxon>
        <taxon>eudicotyledons</taxon>
        <taxon>Gunneridae</taxon>
        <taxon>Pentapetalae</taxon>
        <taxon>rosids</taxon>
        <taxon>fabids</taxon>
        <taxon>Fabales</taxon>
        <taxon>Fabaceae</taxon>
        <taxon>Papilionoideae</taxon>
        <taxon>50 kb inversion clade</taxon>
        <taxon>dalbergioids sensu lato</taxon>
        <taxon>Dalbergieae</taxon>
        <taxon>Pterocarpus clade</taxon>
        <taxon>Arachis</taxon>
    </lineage>
</organism>
<dbReference type="STRING" id="3818.A0A445AJ27"/>
<dbReference type="GO" id="GO:0000139">
    <property type="term" value="C:Golgi membrane"/>
    <property type="evidence" value="ECO:0007669"/>
    <property type="project" value="TreeGrafter"/>
</dbReference>
<accession>A0A445AJ27</accession>
<dbReference type="GO" id="GO:0006888">
    <property type="term" value="P:endoplasmic reticulum to Golgi vesicle-mediated transport"/>
    <property type="evidence" value="ECO:0007669"/>
    <property type="project" value="TreeGrafter"/>
</dbReference>
<keyword evidence="4" id="KW-1185">Reference proteome</keyword>